<dbReference type="SMART" id="SM00448">
    <property type="entry name" value="REC"/>
    <property type="match status" value="1"/>
</dbReference>
<dbReference type="Gene3D" id="3.40.50.2300">
    <property type="match status" value="1"/>
</dbReference>
<dbReference type="InterPro" id="IPR037522">
    <property type="entry name" value="HD_GYP_dom"/>
</dbReference>
<evidence type="ECO:0000259" key="2">
    <source>
        <dbReference type="PROSITE" id="PS50110"/>
    </source>
</evidence>
<evidence type="ECO:0000259" key="4">
    <source>
        <dbReference type="PROSITE" id="PS51832"/>
    </source>
</evidence>
<dbReference type="PROSITE" id="PS50110">
    <property type="entry name" value="RESPONSE_REGULATORY"/>
    <property type="match status" value="1"/>
</dbReference>
<feature type="domain" description="HD" evidence="3">
    <location>
        <begin position="151"/>
        <end position="275"/>
    </location>
</feature>
<accession>A0ABR8P0A5</accession>
<feature type="domain" description="HD-GYP" evidence="4">
    <location>
        <begin position="129"/>
        <end position="326"/>
    </location>
</feature>
<dbReference type="SUPFAM" id="SSF52172">
    <property type="entry name" value="CheY-like"/>
    <property type="match status" value="1"/>
</dbReference>
<feature type="modified residue" description="4-aspartylphosphate" evidence="1">
    <location>
        <position position="42"/>
    </location>
</feature>
<dbReference type="Gene3D" id="1.10.3210.10">
    <property type="entry name" value="Hypothetical protein af1432"/>
    <property type="match status" value="1"/>
</dbReference>
<dbReference type="SUPFAM" id="SSF109604">
    <property type="entry name" value="HD-domain/PDEase-like"/>
    <property type="match status" value="1"/>
</dbReference>
<dbReference type="PROSITE" id="PS51832">
    <property type="entry name" value="HD_GYP"/>
    <property type="match status" value="1"/>
</dbReference>
<dbReference type="InterPro" id="IPR011006">
    <property type="entry name" value="CheY-like_superfamily"/>
</dbReference>
<dbReference type="EMBL" id="JACYFC010000003">
    <property type="protein sequence ID" value="MBD5771734.1"/>
    <property type="molecule type" value="Genomic_DNA"/>
</dbReference>
<name>A0ABR8P0A5_9GAMM</name>
<dbReference type="InterPro" id="IPR001789">
    <property type="entry name" value="Sig_transdc_resp-reg_receiver"/>
</dbReference>
<feature type="domain" description="Response regulatory" evidence="2">
    <location>
        <begin position="1"/>
        <end position="109"/>
    </location>
</feature>
<sequence length="328" mass="36642">MPENIDLLKDILSEHYQVQIAKSGRVALDIIDRRLPDIILLDIMMPDMNGFEVCKRLKANPITEDIPVVFLTAVTEAKHEQEGFNVGCVDFITKPITPLTTLARVSTHLKLAENNQRNKLIIERRTKELDEALQSTIGMLGEVGQFNDSDTGVHMWRMADYSAALARAIGWDDKQVKLLKLAAPMHDTGKVGIPHSILKSPNKLTDAEWEVMRQHPAIGHQILEKGGSPLFQLAAEIALAHHEKWDGSGYPSGLSGKEIPESARIVALADVFDALTMERAYKKSWTIKEAFGHIKQDANKHFDPDLVDSFLSIEDEVRDIKAKWSAAI</sequence>
<proteinExistence type="predicted"/>
<evidence type="ECO:0000256" key="1">
    <source>
        <dbReference type="PROSITE-ProRule" id="PRU00169"/>
    </source>
</evidence>
<dbReference type="Proteomes" id="UP000604161">
    <property type="component" value="Unassembled WGS sequence"/>
</dbReference>
<comment type="caution">
    <text evidence="5">The sequence shown here is derived from an EMBL/GenBank/DDBJ whole genome shotgun (WGS) entry which is preliminary data.</text>
</comment>
<dbReference type="SMART" id="SM00471">
    <property type="entry name" value="HDc"/>
    <property type="match status" value="1"/>
</dbReference>
<dbReference type="Pfam" id="PF00072">
    <property type="entry name" value="Response_reg"/>
    <property type="match status" value="1"/>
</dbReference>
<evidence type="ECO:0000313" key="5">
    <source>
        <dbReference type="EMBL" id="MBD5771734.1"/>
    </source>
</evidence>
<dbReference type="PANTHER" id="PTHR45228:SF5">
    <property type="entry name" value="CYCLIC DI-GMP PHOSPHODIESTERASE VC_1348-RELATED"/>
    <property type="match status" value="1"/>
</dbReference>
<dbReference type="InterPro" id="IPR052020">
    <property type="entry name" value="Cyclic_di-GMP/3'3'-cGAMP_PDE"/>
</dbReference>
<dbReference type="PROSITE" id="PS51831">
    <property type="entry name" value="HD"/>
    <property type="match status" value="1"/>
</dbReference>
<protein>
    <submittedName>
        <fullName evidence="5">Response regulator</fullName>
    </submittedName>
</protein>
<keyword evidence="1" id="KW-0597">Phosphoprotein</keyword>
<evidence type="ECO:0000313" key="6">
    <source>
        <dbReference type="Proteomes" id="UP000604161"/>
    </source>
</evidence>
<dbReference type="Pfam" id="PF13487">
    <property type="entry name" value="HD_5"/>
    <property type="match status" value="1"/>
</dbReference>
<gene>
    <name evidence="5" type="ORF">IF202_11785</name>
</gene>
<organism evidence="5 6">
    <name type="scientific">Marinomonas colpomeniae</name>
    <dbReference type="NCBI Taxonomy" id="2774408"/>
    <lineage>
        <taxon>Bacteria</taxon>
        <taxon>Pseudomonadati</taxon>
        <taxon>Pseudomonadota</taxon>
        <taxon>Gammaproteobacteria</taxon>
        <taxon>Oceanospirillales</taxon>
        <taxon>Oceanospirillaceae</taxon>
        <taxon>Marinomonas</taxon>
    </lineage>
</organism>
<dbReference type="InterPro" id="IPR006674">
    <property type="entry name" value="HD_domain"/>
</dbReference>
<dbReference type="CDD" id="cd00077">
    <property type="entry name" value="HDc"/>
    <property type="match status" value="1"/>
</dbReference>
<keyword evidence="6" id="KW-1185">Reference proteome</keyword>
<evidence type="ECO:0000259" key="3">
    <source>
        <dbReference type="PROSITE" id="PS51831"/>
    </source>
</evidence>
<dbReference type="PANTHER" id="PTHR45228">
    <property type="entry name" value="CYCLIC DI-GMP PHOSPHODIESTERASE TM_0186-RELATED"/>
    <property type="match status" value="1"/>
</dbReference>
<reference evidence="5 6" key="1">
    <citation type="submission" date="2020-09" db="EMBL/GenBank/DDBJ databases">
        <title>Marinomonas sp. nov., isolated from the cysticercosis algae of Qingdao, China.</title>
        <authorList>
            <person name="Sun X."/>
        </authorList>
    </citation>
    <scope>NUCLEOTIDE SEQUENCE [LARGE SCALE GENOMIC DNA]</scope>
    <source>
        <strain evidence="5 6">SM2066</strain>
    </source>
</reference>
<dbReference type="InterPro" id="IPR003607">
    <property type="entry name" value="HD/PDEase_dom"/>
</dbReference>